<dbReference type="AlphaFoldDB" id="A0A3N1NWQ1"/>
<dbReference type="InterPro" id="IPR012334">
    <property type="entry name" value="Pectin_lyas_fold"/>
</dbReference>
<dbReference type="Pfam" id="PF00295">
    <property type="entry name" value="Glyco_hydro_28"/>
    <property type="match status" value="1"/>
</dbReference>
<dbReference type="GO" id="GO:0016829">
    <property type="term" value="F:lyase activity"/>
    <property type="evidence" value="ECO:0007669"/>
    <property type="project" value="UniProtKB-KW"/>
</dbReference>
<dbReference type="InterPro" id="IPR051801">
    <property type="entry name" value="GH28_Enzymes"/>
</dbReference>
<dbReference type="GO" id="GO:0004650">
    <property type="term" value="F:polygalacturonase activity"/>
    <property type="evidence" value="ECO:0007669"/>
    <property type="project" value="InterPro"/>
</dbReference>
<evidence type="ECO:0000256" key="4">
    <source>
        <dbReference type="RuleBase" id="RU361169"/>
    </source>
</evidence>
<evidence type="ECO:0000313" key="6">
    <source>
        <dbReference type="Proteomes" id="UP000273643"/>
    </source>
</evidence>
<evidence type="ECO:0000256" key="3">
    <source>
        <dbReference type="ARBA" id="ARBA00023295"/>
    </source>
</evidence>
<sequence length="480" mass="52846">MIDLQKRGSLKALGLSSCALGLMPVAGCSTTSPTSPAYVGRDEALWKQADDIIDNIARTDFPNRDFLVTEFGGKGDGETDNTGPIAKAIEACAAAGGGRVVIPAGQFNTGPVHLKTNINLHLQEGAVLSFYTDPERYKPYVMTRWEGVELMGYSPLIYAYEQENIAVTGQGVLEGNGSNTVWWPWKGRWSRAQWPIDPVEDQKHTRTPLFEMAEQGVPVEERVFEDNYLRPPFVQPYRCKRVLIEGVTIRNSPFWLLNPVLSEDVIVRGVQCVSHGPNSDGCDPESCNRVLIEKCLFDTGDDCIALKSGRNADGRRLATPIQNIVIQDCQMRAGHGGVVIGSEISGGARNVFARRCHMDSPVLDRAVRIKTNSVRGGLIENIAIRNIVIGQVKDVFVINFYYEEGDAGDYLPEVKDLHVSNMVVENAERVFHLRGFERAPISGVTLHDVTIKHADELGILENVSSIETESVSLNGEPLQL</sequence>
<dbReference type="RefSeq" id="WP_123637745.1">
    <property type="nucleotide sequence ID" value="NZ_RJUK01000001.1"/>
</dbReference>
<organism evidence="5 6">
    <name type="scientific">Marinimicrobium koreense</name>
    <dbReference type="NCBI Taxonomy" id="306545"/>
    <lineage>
        <taxon>Bacteria</taxon>
        <taxon>Pseudomonadati</taxon>
        <taxon>Pseudomonadota</taxon>
        <taxon>Gammaproteobacteria</taxon>
        <taxon>Cellvibrionales</taxon>
        <taxon>Cellvibrionaceae</taxon>
        <taxon>Marinimicrobium</taxon>
    </lineage>
</organism>
<evidence type="ECO:0000256" key="2">
    <source>
        <dbReference type="ARBA" id="ARBA00022801"/>
    </source>
</evidence>
<dbReference type="EMBL" id="RJUK01000001">
    <property type="protein sequence ID" value="ROQ20625.1"/>
    <property type="molecule type" value="Genomic_DNA"/>
</dbReference>
<dbReference type="GO" id="GO:0005975">
    <property type="term" value="P:carbohydrate metabolic process"/>
    <property type="evidence" value="ECO:0007669"/>
    <property type="project" value="InterPro"/>
</dbReference>
<dbReference type="OrthoDB" id="9795222at2"/>
<evidence type="ECO:0000256" key="1">
    <source>
        <dbReference type="ARBA" id="ARBA00008834"/>
    </source>
</evidence>
<dbReference type="PANTHER" id="PTHR31339">
    <property type="entry name" value="PECTIN LYASE-RELATED"/>
    <property type="match status" value="1"/>
</dbReference>
<reference evidence="5 6" key="1">
    <citation type="submission" date="2018-11" db="EMBL/GenBank/DDBJ databases">
        <title>Genomic Encyclopedia of Type Strains, Phase IV (KMG-IV): sequencing the most valuable type-strain genomes for metagenomic binning, comparative biology and taxonomic classification.</title>
        <authorList>
            <person name="Goeker M."/>
        </authorList>
    </citation>
    <scope>NUCLEOTIDE SEQUENCE [LARGE SCALE GENOMIC DNA]</scope>
    <source>
        <strain evidence="5 6">DSM 16974</strain>
    </source>
</reference>
<dbReference type="PROSITE" id="PS00502">
    <property type="entry name" value="POLYGALACTURONASE"/>
    <property type="match status" value="1"/>
</dbReference>
<dbReference type="Proteomes" id="UP000273643">
    <property type="component" value="Unassembled WGS sequence"/>
</dbReference>
<evidence type="ECO:0000313" key="5">
    <source>
        <dbReference type="EMBL" id="ROQ20625.1"/>
    </source>
</evidence>
<dbReference type="InterPro" id="IPR000743">
    <property type="entry name" value="Glyco_hydro_28"/>
</dbReference>
<keyword evidence="6" id="KW-1185">Reference proteome</keyword>
<dbReference type="InterPro" id="IPR011050">
    <property type="entry name" value="Pectin_lyase_fold/virulence"/>
</dbReference>
<proteinExistence type="inferred from homology"/>
<dbReference type="PANTHER" id="PTHR31339:SF9">
    <property type="entry name" value="PLASMIN AND FIBRONECTIN-BINDING PROTEIN A"/>
    <property type="match status" value="1"/>
</dbReference>
<keyword evidence="2 4" id="KW-0378">Hydrolase</keyword>
<protein>
    <submittedName>
        <fullName evidence="5">Pectate lyase-like protein</fullName>
    </submittedName>
</protein>
<comment type="caution">
    <text evidence="5">The sequence shown here is derived from an EMBL/GenBank/DDBJ whole genome shotgun (WGS) entry which is preliminary data.</text>
</comment>
<accession>A0A3N1NWQ1</accession>
<keyword evidence="5" id="KW-0456">Lyase</keyword>
<dbReference type="Gene3D" id="2.160.20.10">
    <property type="entry name" value="Single-stranded right-handed beta-helix, Pectin lyase-like"/>
    <property type="match status" value="1"/>
</dbReference>
<keyword evidence="3 4" id="KW-0326">Glycosidase</keyword>
<gene>
    <name evidence="5" type="ORF">EDC38_1232</name>
</gene>
<dbReference type="SUPFAM" id="SSF51126">
    <property type="entry name" value="Pectin lyase-like"/>
    <property type="match status" value="1"/>
</dbReference>
<comment type="similarity">
    <text evidence="1 4">Belongs to the glycosyl hydrolase 28 family.</text>
</comment>
<name>A0A3N1NWQ1_9GAMM</name>